<dbReference type="PANTHER" id="PTHR43790:SF2">
    <property type="entry name" value="AUTOINDUCER 2 IMPORT ATP-BINDING PROTEIN LSRA"/>
    <property type="match status" value="1"/>
</dbReference>
<dbReference type="GO" id="GO:0005524">
    <property type="term" value="F:ATP binding"/>
    <property type="evidence" value="ECO:0007669"/>
    <property type="project" value="UniProtKB-KW"/>
</dbReference>
<name>A0A124FXK6_9BACT</name>
<evidence type="ECO:0000256" key="2">
    <source>
        <dbReference type="ARBA" id="ARBA00022741"/>
    </source>
</evidence>
<keyword evidence="2" id="KW-0547">Nucleotide-binding</keyword>
<evidence type="ECO:0000259" key="4">
    <source>
        <dbReference type="PROSITE" id="PS50893"/>
    </source>
</evidence>
<evidence type="ECO:0000256" key="3">
    <source>
        <dbReference type="ARBA" id="ARBA00022840"/>
    </source>
</evidence>
<dbReference type="SMART" id="SM00382">
    <property type="entry name" value="AAA"/>
    <property type="match status" value="1"/>
</dbReference>
<dbReference type="InterPro" id="IPR003593">
    <property type="entry name" value="AAA+_ATPase"/>
</dbReference>
<dbReference type="Proteomes" id="UP000054092">
    <property type="component" value="Unassembled WGS sequence"/>
</dbReference>
<gene>
    <name evidence="5" type="ORF">XD94_1761</name>
</gene>
<dbReference type="InterPro" id="IPR003439">
    <property type="entry name" value="ABC_transporter-like_ATP-bd"/>
</dbReference>
<evidence type="ECO:0000313" key="6">
    <source>
        <dbReference type="Proteomes" id="UP000054092"/>
    </source>
</evidence>
<evidence type="ECO:0000256" key="1">
    <source>
        <dbReference type="ARBA" id="ARBA00009404"/>
    </source>
</evidence>
<reference evidence="6" key="1">
    <citation type="journal article" date="2015" name="MBio">
        <title>Genome-Resolved Metagenomic Analysis Reveals Roles for Candidate Phyla and Other Microbial Community Members in Biogeochemical Transformations in Oil Reservoirs.</title>
        <authorList>
            <person name="Hu P."/>
            <person name="Tom L."/>
            <person name="Singh A."/>
            <person name="Thomas B.C."/>
            <person name="Baker B.J."/>
            <person name="Piceno Y.M."/>
            <person name="Andersen G.L."/>
            <person name="Banfield J.F."/>
        </authorList>
    </citation>
    <scope>NUCLEOTIDE SEQUENCE [LARGE SCALE GENOMIC DNA]</scope>
</reference>
<proteinExistence type="inferred from homology"/>
<comment type="caution">
    <text evidence="5">The sequence shown here is derived from an EMBL/GenBank/DDBJ whole genome shotgun (WGS) entry which is preliminary data.</text>
</comment>
<sequence length="239" mass="26279">MRVIEARGIEKSYGGKKVLEAVDLYLDSGQLTVLGGLNGSGKSTIIKILSGDISPDYGEIVFDGERVELRSIVDARHIGISAVYQEYMLVPDLTIAENIFLGSGKFSISRKKMNQESSRLLKEVGLEYEPSAKVSSLSADDQSLLEFAIAAFSEPKVLLIDDLFSVLNSSYKERLLKMINDVKNRGASVLVATPDPEIMQKADRLFFIENSTVLDLPVPLDRGEILRRIGASNDRSIPP</sequence>
<evidence type="ECO:0000313" key="5">
    <source>
        <dbReference type="EMBL" id="KUK78312.1"/>
    </source>
</evidence>
<dbReference type="InterPro" id="IPR050107">
    <property type="entry name" value="ABC_carbohydrate_import_ATPase"/>
</dbReference>
<dbReference type="Gene3D" id="3.40.50.300">
    <property type="entry name" value="P-loop containing nucleotide triphosphate hydrolases"/>
    <property type="match status" value="1"/>
</dbReference>
<dbReference type="GO" id="GO:0016887">
    <property type="term" value="F:ATP hydrolysis activity"/>
    <property type="evidence" value="ECO:0007669"/>
    <property type="project" value="InterPro"/>
</dbReference>
<dbReference type="SUPFAM" id="SSF52540">
    <property type="entry name" value="P-loop containing nucleoside triphosphate hydrolases"/>
    <property type="match status" value="1"/>
</dbReference>
<dbReference type="AlphaFoldDB" id="A0A124FXK6"/>
<keyword evidence="5" id="KW-0762">Sugar transport</keyword>
<organism evidence="5 6">
    <name type="scientific">Mesotoga prima</name>
    <dbReference type="NCBI Taxonomy" id="1184387"/>
    <lineage>
        <taxon>Bacteria</taxon>
        <taxon>Thermotogati</taxon>
        <taxon>Thermotogota</taxon>
        <taxon>Thermotogae</taxon>
        <taxon>Kosmotogales</taxon>
        <taxon>Kosmotogaceae</taxon>
        <taxon>Mesotoga</taxon>
    </lineage>
</organism>
<protein>
    <submittedName>
        <fullName evidence="5">ABC-type sugar transport system, ATPase component</fullName>
    </submittedName>
</protein>
<feature type="domain" description="ABC transporter" evidence="4">
    <location>
        <begin position="4"/>
        <end position="235"/>
    </location>
</feature>
<dbReference type="InterPro" id="IPR027417">
    <property type="entry name" value="P-loop_NTPase"/>
</dbReference>
<comment type="similarity">
    <text evidence="1">Belongs to the ABC transporter superfamily. AI-2 autoinducer porter (TC 3.A.1.2.8) family.</text>
</comment>
<dbReference type="EMBL" id="LGGP01000389">
    <property type="protein sequence ID" value="KUK78312.1"/>
    <property type="molecule type" value="Genomic_DNA"/>
</dbReference>
<accession>A0A124FXK6</accession>
<keyword evidence="3" id="KW-0067">ATP-binding</keyword>
<dbReference type="PROSITE" id="PS50893">
    <property type="entry name" value="ABC_TRANSPORTER_2"/>
    <property type="match status" value="1"/>
</dbReference>
<feature type="non-terminal residue" evidence="5">
    <location>
        <position position="239"/>
    </location>
</feature>
<dbReference type="Pfam" id="PF00005">
    <property type="entry name" value="ABC_tran"/>
    <property type="match status" value="1"/>
</dbReference>
<keyword evidence="5" id="KW-0813">Transport</keyword>
<dbReference type="PANTHER" id="PTHR43790">
    <property type="entry name" value="CARBOHYDRATE TRANSPORT ATP-BINDING PROTEIN MG119-RELATED"/>
    <property type="match status" value="1"/>
</dbReference>